<keyword evidence="1" id="KW-0547">Nucleotide-binding</keyword>
<dbReference type="SMART" id="SM00248">
    <property type="entry name" value="ANK"/>
    <property type="match status" value="3"/>
</dbReference>
<name>A0A4Y7Q3L0_9AGAM</name>
<dbReference type="CDD" id="cd19499">
    <property type="entry name" value="RecA-like_ClpB_Hsp104-like"/>
    <property type="match status" value="1"/>
</dbReference>
<evidence type="ECO:0000256" key="3">
    <source>
        <dbReference type="PROSITE-ProRule" id="PRU00023"/>
    </source>
</evidence>
<dbReference type="InterPro" id="IPR050130">
    <property type="entry name" value="ClpA_ClpB"/>
</dbReference>
<dbReference type="Gene3D" id="1.25.40.20">
    <property type="entry name" value="Ankyrin repeat-containing domain"/>
    <property type="match status" value="1"/>
</dbReference>
<dbReference type="InterPro" id="IPR036770">
    <property type="entry name" value="Ankyrin_rpt-contain_sf"/>
</dbReference>
<feature type="repeat" description="ANK" evidence="3">
    <location>
        <begin position="142"/>
        <end position="174"/>
    </location>
</feature>
<dbReference type="GO" id="GO:0016887">
    <property type="term" value="F:ATP hydrolysis activity"/>
    <property type="evidence" value="ECO:0007669"/>
    <property type="project" value="InterPro"/>
</dbReference>
<evidence type="ECO:0000259" key="5">
    <source>
        <dbReference type="SMART" id="SM00382"/>
    </source>
</evidence>
<dbReference type="InterPro" id="IPR027417">
    <property type="entry name" value="P-loop_NTPase"/>
</dbReference>
<dbReference type="PROSITE" id="PS50297">
    <property type="entry name" value="ANK_REP_REGION"/>
    <property type="match status" value="1"/>
</dbReference>
<dbReference type="InterPro" id="IPR003959">
    <property type="entry name" value="ATPase_AAA_core"/>
</dbReference>
<dbReference type="SMART" id="SM00382">
    <property type="entry name" value="AAA"/>
    <property type="match status" value="1"/>
</dbReference>
<organism evidence="6 7">
    <name type="scientific">Rickenella mellea</name>
    <dbReference type="NCBI Taxonomy" id="50990"/>
    <lineage>
        <taxon>Eukaryota</taxon>
        <taxon>Fungi</taxon>
        <taxon>Dikarya</taxon>
        <taxon>Basidiomycota</taxon>
        <taxon>Agaricomycotina</taxon>
        <taxon>Agaricomycetes</taxon>
        <taxon>Hymenochaetales</taxon>
        <taxon>Rickenellaceae</taxon>
        <taxon>Rickenella</taxon>
    </lineage>
</organism>
<dbReference type="Gene3D" id="3.40.50.300">
    <property type="entry name" value="P-loop containing nucleotide triphosphate hydrolases"/>
    <property type="match status" value="1"/>
</dbReference>
<dbReference type="Pfam" id="PF12796">
    <property type="entry name" value="Ank_2"/>
    <property type="match status" value="1"/>
</dbReference>
<dbReference type="InterPro" id="IPR003593">
    <property type="entry name" value="AAA+_ATPase"/>
</dbReference>
<sequence>MNACPLFDIKDDDGRVPADYFDLRRVKDEVLDDYNKALKAWQKRCRSLKQTDITMLCEAVRNGDIEFCRKTLEKDPSLITKRTIKGWAALHSAVINSQHDILDLFLSKDEKIIDMRDHWNGSVDCIHRISFANDEFAHRAQYGSTALHYACLMGDMIAADKLLRAGADWRKTDGRELVPEDHINVEQGEEVRMHFKRLCEEEEERRKKGKDEAKKDDNGNNDNGDDDDDDESDDSSSHRPPPRSTVSSPRNGDSNLSGEELARFKRENPIETLIGDKIIGQKGPIRSVASAIRLREHGWVDPDRPLVMLFLGSSGVGKTELAKQITYYLNGGFNGKGTGESIRDIEKNGAFIRIDMSEFQHSHTVSNLTGSPKGYVGYEDGGILTTKLKENPKALVLLDEIEKAHPNVLTVFLQVFDDGRITDPKVRGSPALSFHSQLIFRTVWDD</sequence>
<dbReference type="STRING" id="50990.A0A4Y7Q3L0"/>
<dbReference type="VEuPathDB" id="FungiDB:BD410DRAFT_840225"/>
<feature type="compositionally biased region" description="Acidic residues" evidence="4">
    <location>
        <begin position="223"/>
        <end position="234"/>
    </location>
</feature>
<dbReference type="GO" id="GO:0005739">
    <property type="term" value="C:mitochondrion"/>
    <property type="evidence" value="ECO:0007669"/>
    <property type="project" value="TreeGrafter"/>
</dbReference>
<dbReference type="PROSITE" id="PS50088">
    <property type="entry name" value="ANK_REPEAT"/>
    <property type="match status" value="1"/>
</dbReference>
<dbReference type="GO" id="GO:0005524">
    <property type="term" value="F:ATP binding"/>
    <property type="evidence" value="ECO:0007669"/>
    <property type="project" value="UniProtKB-KW"/>
</dbReference>
<evidence type="ECO:0000256" key="1">
    <source>
        <dbReference type="ARBA" id="ARBA00022741"/>
    </source>
</evidence>
<dbReference type="SUPFAM" id="SSF52540">
    <property type="entry name" value="P-loop containing nucleoside triphosphate hydrolases"/>
    <property type="match status" value="1"/>
</dbReference>
<dbReference type="InterPro" id="IPR002110">
    <property type="entry name" value="Ankyrin_rpt"/>
</dbReference>
<accession>A0A4Y7Q3L0</accession>
<feature type="region of interest" description="Disordered" evidence="4">
    <location>
        <begin position="203"/>
        <end position="263"/>
    </location>
</feature>
<feature type="domain" description="AAA+ ATPase" evidence="5">
    <location>
        <begin position="304"/>
        <end position="442"/>
    </location>
</feature>
<evidence type="ECO:0000313" key="7">
    <source>
        <dbReference type="Proteomes" id="UP000294933"/>
    </source>
</evidence>
<gene>
    <name evidence="6" type="ORF">BD410DRAFT_840225</name>
</gene>
<dbReference type="PANTHER" id="PTHR11638:SF93">
    <property type="entry name" value="MITOCHONDRIAL DISAGGREGASE"/>
    <property type="match status" value="1"/>
</dbReference>
<dbReference type="AlphaFoldDB" id="A0A4Y7Q3L0"/>
<evidence type="ECO:0000256" key="2">
    <source>
        <dbReference type="ARBA" id="ARBA00022840"/>
    </source>
</evidence>
<dbReference type="OrthoDB" id="18170at2759"/>
<evidence type="ECO:0000256" key="4">
    <source>
        <dbReference type="SAM" id="MobiDB-lite"/>
    </source>
</evidence>
<feature type="compositionally biased region" description="Basic and acidic residues" evidence="4">
    <location>
        <begin position="203"/>
        <end position="218"/>
    </location>
</feature>
<keyword evidence="2" id="KW-0067">ATP-binding</keyword>
<reference evidence="6 7" key="1">
    <citation type="submission" date="2018-06" db="EMBL/GenBank/DDBJ databases">
        <title>A transcriptomic atlas of mushroom development highlights an independent origin of complex multicellularity.</title>
        <authorList>
            <consortium name="DOE Joint Genome Institute"/>
            <person name="Krizsan K."/>
            <person name="Almasi E."/>
            <person name="Merenyi Z."/>
            <person name="Sahu N."/>
            <person name="Viragh M."/>
            <person name="Koszo T."/>
            <person name="Mondo S."/>
            <person name="Kiss B."/>
            <person name="Balint B."/>
            <person name="Kues U."/>
            <person name="Barry K."/>
            <person name="Hegedus J.C."/>
            <person name="Henrissat B."/>
            <person name="Johnson J."/>
            <person name="Lipzen A."/>
            <person name="Ohm R."/>
            <person name="Nagy I."/>
            <person name="Pangilinan J."/>
            <person name="Yan J."/>
            <person name="Xiong Y."/>
            <person name="Grigoriev I.V."/>
            <person name="Hibbett D.S."/>
            <person name="Nagy L.G."/>
        </authorList>
    </citation>
    <scope>NUCLEOTIDE SEQUENCE [LARGE SCALE GENOMIC DNA]</scope>
    <source>
        <strain evidence="6 7">SZMC22713</strain>
    </source>
</reference>
<dbReference type="Pfam" id="PF07724">
    <property type="entry name" value="AAA_2"/>
    <property type="match status" value="1"/>
</dbReference>
<keyword evidence="3" id="KW-0040">ANK repeat</keyword>
<dbReference type="GO" id="GO:0034605">
    <property type="term" value="P:cellular response to heat"/>
    <property type="evidence" value="ECO:0007669"/>
    <property type="project" value="TreeGrafter"/>
</dbReference>
<dbReference type="Proteomes" id="UP000294933">
    <property type="component" value="Unassembled WGS sequence"/>
</dbReference>
<keyword evidence="7" id="KW-1185">Reference proteome</keyword>
<evidence type="ECO:0000313" key="6">
    <source>
        <dbReference type="EMBL" id="TDL21818.1"/>
    </source>
</evidence>
<dbReference type="PANTHER" id="PTHR11638">
    <property type="entry name" value="ATP-DEPENDENT CLP PROTEASE"/>
    <property type="match status" value="1"/>
</dbReference>
<protein>
    <recommendedName>
        <fullName evidence="5">AAA+ ATPase domain-containing protein</fullName>
    </recommendedName>
</protein>
<dbReference type="EMBL" id="ML170178">
    <property type="protein sequence ID" value="TDL21818.1"/>
    <property type="molecule type" value="Genomic_DNA"/>
</dbReference>
<proteinExistence type="predicted"/>
<dbReference type="SUPFAM" id="SSF48403">
    <property type="entry name" value="Ankyrin repeat"/>
    <property type="match status" value="1"/>
</dbReference>